<gene>
    <name evidence="1" type="ORF">POPTR_001G454100</name>
</gene>
<name>B9GJJ9_POPTR</name>
<protein>
    <submittedName>
        <fullName evidence="1">Uncharacterized protein</fullName>
    </submittedName>
</protein>
<accession>B9GJJ9</accession>
<dbReference type="AlphaFoldDB" id="B9GJJ9"/>
<dbReference type="InParanoid" id="B9GJJ9"/>
<sequence>MLAHIHTRKEREKETWLIKAADRETSSISLPSRTSSSFTFSDRRILTPSSISTFLTCRKQPQQHQNMSAEQPIYTTKSAFCHDRKKQNLGINSYLLLAEKVPDLDSSVAVSDGSVDGKVSIHKPHLVSVPLGNPSNQVLHVAQGSPDSSTGLSCCKPGIDLQLSLPFLVFDHLPLGPSTSMILALILIFTPSGMSMVSDDRIVFMVCGSRLSNIFSL</sequence>
<proteinExistence type="predicted"/>
<organism evidence="1 2">
    <name type="scientific">Populus trichocarpa</name>
    <name type="common">Western balsam poplar</name>
    <name type="synonym">Populus balsamifera subsp. trichocarpa</name>
    <dbReference type="NCBI Taxonomy" id="3694"/>
    <lineage>
        <taxon>Eukaryota</taxon>
        <taxon>Viridiplantae</taxon>
        <taxon>Streptophyta</taxon>
        <taxon>Embryophyta</taxon>
        <taxon>Tracheophyta</taxon>
        <taxon>Spermatophyta</taxon>
        <taxon>Magnoliopsida</taxon>
        <taxon>eudicotyledons</taxon>
        <taxon>Gunneridae</taxon>
        <taxon>Pentapetalae</taxon>
        <taxon>rosids</taxon>
        <taxon>fabids</taxon>
        <taxon>Malpighiales</taxon>
        <taxon>Salicaceae</taxon>
        <taxon>Saliceae</taxon>
        <taxon>Populus</taxon>
    </lineage>
</organism>
<dbReference type="HOGENOM" id="CLU_1274107_0_0_1"/>
<keyword evidence="2" id="KW-1185">Reference proteome</keyword>
<reference evidence="1 2" key="1">
    <citation type="journal article" date="2006" name="Science">
        <title>The genome of black cottonwood, Populus trichocarpa (Torr. &amp; Gray).</title>
        <authorList>
            <person name="Tuskan G.A."/>
            <person name="Difazio S."/>
            <person name="Jansson S."/>
            <person name="Bohlmann J."/>
            <person name="Grigoriev I."/>
            <person name="Hellsten U."/>
            <person name="Putnam N."/>
            <person name="Ralph S."/>
            <person name="Rombauts S."/>
            <person name="Salamov A."/>
            <person name="Schein J."/>
            <person name="Sterck L."/>
            <person name="Aerts A."/>
            <person name="Bhalerao R.R."/>
            <person name="Bhalerao R.P."/>
            <person name="Blaudez D."/>
            <person name="Boerjan W."/>
            <person name="Brun A."/>
            <person name="Brunner A."/>
            <person name="Busov V."/>
            <person name="Campbell M."/>
            <person name="Carlson J."/>
            <person name="Chalot M."/>
            <person name="Chapman J."/>
            <person name="Chen G.L."/>
            <person name="Cooper D."/>
            <person name="Coutinho P.M."/>
            <person name="Couturier J."/>
            <person name="Covert S."/>
            <person name="Cronk Q."/>
            <person name="Cunningham R."/>
            <person name="Davis J."/>
            <person name="Degroeve S."/>
            <person name="Dejardin A."/>
            <person name="Depamphilis C."/>
            <person name="Detter J."/>
            <person name="Dirks B."/>
            <person name="Dubchak I."/>
            <person name="Duplessis S."/>
            <person name="Ehlting J."/>
            <person name="Ellis B."/>
            <person name="Gendler K."/>
            <person name="Goodstein D."/>
            <person name="Gribskov M."/>
            <person name="Grimwood J."/>
            <person name="Groover A."/>
            <person name="Gunter L."/>
            <person name="Hamberger B."/>
            <person name="Heinze B."/>
            <person name="Helariutta Y."/>
            <person name="Henrissat B."/>
            <person name="Holligan D."/>
            <person name="Holt R."/>
            <person name="Huang W."/>
            <person name="Islam-Faridi N."/>
            <person name="Jones S."/>
            <person name="Jones-Rhoades M."/>
            <person name="Jorgensen R."/>
            <person name="Joshi C."/>
            <person name="Kangasjarvi J."/>
            <person name="Karlsson J."/>
            <person name="Kelleher C."/>
            <person name="Kirkpatrick R."/>
            <person name="Kirst M."/>
            <person name="Kohler A."/>
            <person name="Kalluri U."/>
            <person name="Larimer F."/>
            <person name="Leebens-Mack J."/>
            <person name="Leple J.C."/>
            <person name="Locascio P."/>
            <person name="Lou Y."/>
            <person name="Lucas S."/>
            <person name="Martin F."/>
            <person name="Montanini B."/>
            <person name="Napoli C."/>
            <person name="Nelson D.R."/>
            <person name="Nelson C."/>
            <person name="Nieminen K."/>
            <person name="Nilsson O."/>
            <person name="Pereda V."/>
            <person name="Peter G."/>
            <person name="Philippe R."/>
            <person name="Pilate G."/>
            <person name="Poliakov A."/>
            <person name="Razumovskaya J."/>
            <person name="Richardson P."/>
            <person name="Rinaldi C."/>
            <person name="Ritland K."/>
            <person name="Rouze P."/>
            <person name="Ryaboy D."/>
            <person name="Schmutz J."/>
            <person name="Schrader J."/>
            <person name="Segerman B."/>
            <person name="Shin H."/>
            <person name="Siddiqui A."/>
            <person name="Sterky F."/>
            <person name="Terry A."/>
            <person name="Tsai C.J."/>
            <person name="Uberbacher E."/>
            <person name="Unneberg P."/>
            <person name="Vahala J."/>
            <person name="Wall K."/>
            <person name="Wessler S."/>
            <person name="Yang G."/>
            <person name="Yin T."/>
            <person name="Douglas C."/>
            <person name="Marra M."/>
            <person name="Sandberg G."/>
            <person name="Van de Peer Y."/>
            <person name="Rokhsar D."/>
        </authorList>
    </citation>
    <scope>NUCLEOTIDE SEQUENCE [LARGE SCALE GENOMIC DNA]</scope>
    <source>
        <strain evidence="2">cv. Nisqually</strain>
    </source>
</reference>
<dbReference type="Proteomes" id="UP000006729">
    <property type="component" value="Chromosome 1"/>
</dbReference>
<dbReference type="EMBL" id="CM009290">
    <property type="protein sequence ID" value="PNT60131.1"/>
    <property type="molecule type" value="Genomic_DNA"/>
</dbReference>
<evidence type="ECO:0000313" key="2">
    <source>
        <dbReference type="Proteomes" id="UP000006729"/>
    </source>
</evidence>
<evidence type="ECO:0000313" key="1">
    <source>
        <dbReference type="EMBL" id="PNT60131.1"/>
    </source>
</evidence>
<dbReference type="eggNOG" id="ENOG502SEG1">
    <property type="taxonomic scope" value="Eukaryota"/>
</dbReference>